<dbReference type="EMBL" id="MCBR01013518">
    <property type="protein sequence ID" value="RKF64020.1"/>
    <property type="molecule type" value="Genomic_DNA"/>
</dbReference>
<evidence type="ECO:0000256" key="1">
    <source>
        <dbReference type="SAM" id="MobiDB-lite"/>
    </source>
</evidence>
<name>A0A420I2V8_9PEZI</name>
<comment type="caution">
    <text evidence="2">The sequence shown here is derived from an EMBL/GenBank/DDBJ whole genome shotgun (WGS) entry which is preliminary data.</text>
</comment>
<dbReference type="AlphaFoldDB" id="A0A420I2V8"/>
<accession>A0A420I2V8</accession>
<gene>
    <name evidence="2" type="ORF">GcC1_135016</name>
</gene>
<evidence type="ECO:0000313" key="3">
    <source>
        <dbReference type="Proteomes" id="UP000285405"/>
    </source>
</evidence>
<sequence>MPRKTGYEPGAAPPSPAPSDVPPPAGVNPAVSNFSCCCQGCLGVSSTGQDSFRSSKLRFFYAG</sequence>
<reference evidence="2 3" key="1">
    <citation type="journal article" date="2018" name="BMC Genomics">
        <title>Comparative genome analyses reveal sequence features reflecting distinct modes of host-adaptation between dicot and monocot powdery mildew.</title>
        <authorList>
            <person name="Wu Y."/>
            <person name="Ma X."/>
            <person name="Pan Z."/>
            <person name="Kale S.D."/>
            <person name="Song Y."/>
            <person name="King H."/>
            <person name="Zhang Q."/>
            <person name="Presley C."/>
            <person name="Deng X."/>
            <person name="Wei C.I."/>
            <person name="Xiao S."/>
        </authorList>
    </citation>
    <scope>NUCLEOTIDE SEQUENCE [LARGE SCALE GENOMIC DNA]</scope>
    <source>
        <strain evidence="2">UCSC1</strain>
    </source>
</reference>
<organism evidence="2 3">
    <name type="scientific">Golovinomyces cichoracearum</name>
    <dbReference type="NCBI Taxonomy" id="62708"/>
    <lineage>
        <taxon>Eukaryota</taxon>
        <taxon>Fungi</taxon>
        <taxon>Dikarya</taxon>
        <taxon>Ascomycota</taxon>
        <taxon>Pezizomycotina</taxon>
        <taxon>Leotiomycetes</taxon>
        <taxon>Erysiphales</taxon>
        <taxon>Erysiphaceae</taxon>
        <taxon>Golovinomyces</taxon>
    </lineage>
</organism>
<dbReference type="Proteomes" id="UP000285405">
    <property type="component" value="Unassembled WGS sequence"/>
</dbReference>
<protein>
    <submittedName>
        <fullName evidence="2">Uncharacterized protein</fullName>
    </submittedName>
</protein>
<feature type="compositionally biased region" description="Pro residues" evidence="1">
    <location>
        <begin position="11"/>
        <end position="24"/>
    </location>
</feature>
<feature type="region of interest" description="Disordered" evidence="1">
    <location>
        <begin position="1"/>
        <end position="24"/>
    </location>
</feature>
<proteinExistence type="predicted"/>
<evidence type="ECO:0000313" key="2">
    <source>
        <dbReference type="EMBL" id="RKF64020.1"/>
    </source>
</evidence>